<dbReference type="OrthoDB" id="9765084at2"/>
<dbReference type="Pfam" id="PF08241">
    <property type="entry name" value="Methyltransf_11"/>
    <property type="match status" value="1"/>
</dbReference>
<keyword evidence="1 3" id="KW-0808">Transferase</keyword>
<dbReference type="GO" id="GO:0008757">
    <property type="term" value="F:S-adenosylmethionine-dependent methyltransferase activity"/>
    <property type="evidence" value="ECO:0007669"/>
    <property type="project" value="InterPro"/>
</dbReference>
<dbReference type="GO" id="GO:0032259">
    <property type="term" value="P:methylation"/>
    <property type="evidence" value="ECO:0007669"/>
    <property type="project" value="UniProtKB-KW"/>
</dbReference>
<name>A0A371B3Q6_9BRAD</name>
<dbReference type="Gene3D" id="3.40.50.150">
    <property type="entry name" value="Vaccinia Virus protein VP39"/>
    <property type="match status" value="1"/>
</dbReference>
<gene>
    <name evidence="3" type="ORF">DXH78_16275</name>
</gene>
<reference evidence="4" key="1">
    <citation type="submission" date="2018-08" db="EMBL/GenBank/DDBJ databases">
        <authorList>
            <person name="Kim S.-J."/>
            <person name="Jung G.-Y."/>
        </authorList>
    </citation>
    <scope>NUCLEOTIDE SEQUENCE [LARGE SCALE GENOMIC DNA]</scope>
    <source>
        <strain evidence="4">GY_H</strain>
    </source>
</reference>
<dbReference type="RefSeq" id="WP_115518273.1">
    <property type="nucleotide sequence ID" value="NZ_QRGO01000002.1"/>
</dbReference>
<dbReference type="InterPro" id="IPR029063">
    <property type="entry name" value="SAM-dependent_MTases_sf"/>
</dbReference>
<keyword evidence="3" id="KW-0489">Methyltransferase</keyword>
<feature type="domain" description="Methyltransferase type 11" evidence="2">
    <location>
        <begin position="72"/>
        <end position="169"/>
    </location>
</feature>
<proteinExistence type="predicted"/>
<evidence type="ECO:0000313" key="3">
    <source>
        <dbReference type="EMBL" id="RDV02152.1"/>
    </source>
</evidence>
<organism evidence="3 4">
    <name type="scientific">Undibacter mobilis</name>
    <dbReference type="NCBI Taxonomy" id="2292256"/>
    <lineage>
        <taxon>Bacteria</taxon>
        <taxon>Pseudomonadati</taxon>
        <taxon>Pseudomonadota</taxon>
        <taxon>Alphaproteobacteria</taxon>
        <taxon>Hyphomicrobiales</taxon>
        <taxon>Nitrobacteraceae</taxon>
        <taxon>Undibacter</taxon>
    </lineage>
</organism>
<accession>A0A371B3Q6</accession>
<dbReference type="PANTHER" id="PTHR44068:SF11">
    <property type="entry name" value="GERANYL DIPHOSPHATE 2-C-METHYLTRANSFERASE"/>
    <property type="match status" value="1"/>
</dbReference>
<dbReference type="AlphaFoldDB" id="A0A371B3Q6"/>
<evidence type="ECO:0000313" key="4">
    <source>
        <dbReference type="Proteomes" id="UP000263993"/>
    </source>
</evidence>
<dbReference type="InterPro" id="IPR013216">
    <property type="entry name" value="Methyltransf_11"/>
</dbReference>
<evidence type="ECO:0000256" key="1">
    <source>
        <dbReference type="ARBA" id="ARBA00022679"/>
    </source>
</evidence>
<dbReference type="PANTHER" id="PTHR44068">
    <property type="entry name" value="ZGC:194242"/>
    <property type="match status" value="1"/>
</dbReference>
<dbReference type="InterPro" id="IPR050447">
    <property type="entry name" value="Erg6_SMT_methyltransf"/>
</dbReference>
<keyword evidence="4" id="KW-1185">Reference proteome</keyword>
<sequence length="278" mass="30053">MGSEIRSAIDFYERHPISAEIIKARLLAARGNLTGIAPDELFPHDQDHYGGLDANDALAERAQIKPGMRVADFCAGLGGPARYLAHRYGADVTGIELTPARVKGAAELTMLAGLANRVRVIEGNVMAVPLDDECVDVVVSQEAFLHVPDKSKALSQAHRILKRGGRLAFTDWVAHRPLSKDDAELMWAGMAATNLYDIAAYRTLIEAAGFTVTSVDDLTAEWANILKVRLAMYQKLRGETQAAGTVSGHDAFYESYVRFVELVSEGALGGARFAAVKA</sequence>
<evidence type="ECO:0000259" key="2">
    <source>
        <dbReference type="Pfam" id="PF08241"/>
    </source>
</evidence>
<dbReference type="CDD" id="cd02440">
    <property type="entry name" value="AdoMet_MTases"/>
    <property type="match status" value="1"/>
</dbReference>
<dbReference type="Proteomes" id="UP000263993">
    <property type="component" value="Unassembled WGS sequence"/>
</dbReference>
<comment type="caution">
    <text evidence="3">The sequence shown here is derived from an EMBL/GenBank/DDBJ whole genome shotgun (WGS) entry which is preliminary data.</text>
</comment>
<dbReference type="EMBL" id="QRGO01000002">
    <property type="protein sequence ID" value="RDV02152.1"/>
    <property type="molecule type" value="Genomic_DNA"/>
</dbReference>
<dbReference type="SUPFAM" id="SSF53335">
    <property type="entry name" value="S-adenosyl-L-methionine-dependent methyltransferases"/>
    <property type="match status" value="1"/>
</dbReference>
<protein>
    <submittedName>
        <fullName evidence="3">Methyltransferase domain-containing protein</fullName>
    </submittedName>
</protein>